<dbReference type="InterPro" id="IPR029056">
    <property type="entry name" value="Ribokinase-like"/>
</dbReference>
<organism evidence="9 10">
    <name type="scientific">Andalucia godoyi</name>
    <name type="common">Flagellate</name>
    <dbReference type="NCBI Taxonomy" id="505711"/>
    <lineage>
        <taxon>Eukaryota</taxon>
        <taxon>Discoba</taxon>
        <taxon>Jakobida</taxon>
        <taxon>Andalucina</taxon>
        <taxon>Andaluciidae</taxon>
        <taxon>Andalucia</taxon>
    </lineage>
</organism>
<evidence type="ECO:0000256" key="2">
    <source>
        <dbReference type="ARBA" id="ARBA00022723"/>
    </source>
</evidence>
<evidence type="ECO:0000313" key="10">
    <source>
        <dbReference type="Proteomes" id="UP000799049"/>
    </source>
</evidence>
<dbReference type="Gene3D" id="3.40.1790.10">
    <property type="entry name" value="Indigoidine synthase domain"/>
    <property type="match status" value="1"/>
</dbReference>
<protein>
    <submittedName>
        <fullName evidence="9">Mitochondrial pseudouridine-5'-phosphate glycosidase (PseudoU degradation)</fullName>
    </submittedName>
</protein>
<dbReference type="PANTHER" id="PTHR42909">
    <property type="entry name" value="ZGC:136858"/>
    <property type="match status" value="1"/>
</dbReference>
<evidence type="ECO:0000313" key="9">
    <source>
        <dbReference type="EMBL" id="KAF0852180.1"/>
    </source>
</evidence>
<dbReference type="InterPro" id="IPR007342">
    <property type="entry name" value="PsuG"/>
</dbReference>
<dbReference type="EMBL" id="VRVR01000056">
    <property type="protein sequence ID" value="KAF0852180.1"/>
    <property type="molecule type" value="Genomic_DNA"/>
</dbReference>
<feature type="domain" description="Carbohydrate kinase PfkB" evidence="8">
    <location>
        <begin position="369"/>
        <end position="586"/>
    </location>
</feature>
<keyword evidence="10" id="KW-1185">Reference proteome</keyword>
<dbReference type="GO" id="GO:0016301">
    <property type="term" value="F:kinase activity"/>
    <property type="evidence" value="ECO:0007669"/>
    <property type="project" value="UniProtKB-KW"/>
</dbReference>
<dbReference type="AlphaFoldDB" id="A0A8K0F2E2"/>
<dbReference type="InterPro" id="IPR002173">
    <property type="entry name" value="Carboh/pur_kinase_PfkB_CS"/>
</dbReference>
<dbReference type="PANTHER" id="PTHR42909:SF1">
    <property type="entry name" value="CARBOHYDRATE KINASE PFKB DOMAIN-CONTAINING PROTEIN"/>
    <property type="match status" value="1"/>
</dbReference>
<dbReference type="Pfam" id="PF04227">
    <property type="entry name" value="Indigoidine_A"/>
    <property type="match status" value="1"/>
</dbReference>
<evidence type="ECO:0000256" key="7">
    <source>
        <dbReference type="ARBA" id="ARBA00023295"/>
    </source>
</evidence>
<dbReference type="InterPro" id="IPR022830">
    <property type="entry name" value="Indigdn_synthA-like"/>
</dbReference>
<dbReference type="OrthoDB" id="198885at2759"/>
<name>A0A8K0F2E2_ANDGO</name>
<keyword evidence="6" id="KW-0456">Lyase</keyword>
<sequence length="736" mass="78225">MSDVLPRSAVARLRVLQSHLLSKRLHSVVSAISSWTTTTTTNSTASPKMGTTDDGPTAIPRSLLQFSPEVQDALDRNLPLVALESTIITHGMPFPANLETALAVEATVRQNGAVPATIAIIHGRIHVGLTAHQIEFLSKLPSKAVRKCSRRDLATCLASRAHGSTTVAATSVIAHAAGISIFVTGGIGGVHHHVEESWDISADLYELAQTPMCVVCAGAKSILDIPKTLEVLESLGVPTLGYGTSEFPAFFTSHSGEPCSEMCPADPKHVAKILLAQRKLRLKSGIVLGVPIPAEFEADGSKIQTAIDAALKECADLKIRGREATPFLLKRVNELTGGESLRSNIGLIKNNAKVGSQIAVCFSDLQMQKRIVCAGAVLMDCIAKSAAPAMLQNTSNPGSTQLTAGGVGFNVYIAVHRLAQALDVNTKVDFLTAVNPLDAFGRQLLESIPNPTWVMQVEKSHSGSYTAVTSSAGDSFLAVADTAILKDSFSARNMKDVVGPLMRPNPRLPILAVFDANIPLDGFSVLVTETAAQKIPIFFEPTSIVKASMPIEMGLLKYIAYAKPCLAELFALTGLTSLVDAKTVIQWEDGDTKSLLGNSAFLSAVTKAALVAVVDNGMRILFCTLGRHGGICIRRKTEVKGGSNPKGPVRFRNLAPKHPSVELLYFPALPISKEDMVNTCGAGDCFSAGVIIGMVFDLEALEDVVFLGQEAARQSIRVQEAVPLHFDSTPFSGVIS</sequence>
<dbReference type="GO" id="GO:0016798">
    <property type="term" value="F:hydrolase activity, acting on glycosyl bonds"/>
    <property type="evidence" value="ECO:0007669"/>
    <property type="project" value="UniProtKB-KW"/>
</dbReference>
<dbReference type="GO" id="GO:0004730">
    <property type="term" value="F:pseudouridylate synthase activity"/>
    <property type="evidence" value="ECO:0007669"/>
    <property type="project" value="InterPro"/>
</dbReference>
<dbReference type="Pfam" id="PF00294">
    <property type="entry name" value="PfkB"/>
    <property type="match status" value="1"/>
</dbReference>
<comment type="caution">
    <text evidence="9">The sequence shown here is derived from an EMBL/GenBank/DDBJ whole genome shotgun (WGS) entry which is preliminary data.</text>
</comment>
<keyword evidence="7 9" id="KW-0326">Glycosidase</keyword>
<dbReference type="Gene3D" id="3.40.1190.20">
    <property type="match status" value="1"/>
</dbReference>
<proteinExistence type="inferred from homology"/>
<reference evidence="9" key="1">
    <citation type="submission" date="2019-09" db="EMBL/GenBank/DDBJ databases">
        <title>The Mitochondrial Proteome of the Jakobid, Andalucia godoyi, a Protist With the Most Gene-Rich and Bacteria-Like Mitochondrial Genome.</title>
        <authorList>
            <person name="Gray M.W."/>
            <person name="Burger G."/>
            <person name="Derelle R."/>
            <person name="Klimes V."/>
            <person name="Leger M."/>
            <person name="Sarrasin M."/>
            <person name="Vlcek C."/>
            <person name="Roger A.J."/>
            <person name="Elias M."/>
            <person name="Lang B.F."/>
        </authorList>
    </citation>
    <scope>NUCLEOTIDE SEQUENCE</scope>
    <source>
        <strain evidence="9">And28</strain>
    </source>
</reference>
<dbReference type="Proteomes" id="UP000799049">
    <property type="component" value="Unassembled WGS sequence"/>
</dbReference>
<accession>A0A8K0F2E2</accession>
<evidence type="ECO:0000256" key="6">
    <source>
        <dbReference type="ARBA" id="ARBA00023239"/>
    </source>
</evidence>
<keyword evidence="1" id="KW-0808">Transferase</keyword>
<keyword evidence="5" id="KW-0464">Manganese</keyword>
<keyword evidence="2" id="KW-0479">Metal-binding</keyword>
<keyword evidence="4" id="KW-0378">Hydrolase</keyword>
<dbReference type="InterPro" id="IPR011611">
    <property type="entry name" value="PfkB_dom"/>
</dbReference>
<dbReference type="GO" id="GO:0046872">
    <property type="term" value="F:metal ion binding"/>
    <property type="evidence" value="ECO:0007669"/>
    <property type="project" value="UniProtKB-KW"/>
</dbReference>
<gene>
    <name evidence="9" type="ORF">ANDGO_02977</name>
</gene>
<evidence type="ECO:0000256" key="1">
    <source>
        <dbReference type="ARBA" id="ARBA00022679"/>
    </source>
</evidence>
<evidence type="ECO:0000259" key="8">
    <source>
        <dbReference type="Pfam" id="PF00294"/>
    </source>
</evidence>
<keyword evidence="3" id="KW-0418">Kinase</keyword>
<dbReference type="PROSITE" id="PS00584">
    <property type="entry name" value="PFKB_KINASES_2"/>
    <property type="match status" value="1"/>
</dbReference>
<dbReference type="HAMAP" id="MF_01876">
    <property type="entry name" value="PsiMP_glycosidase"/>
    <property type="match status" value="1"/>
</dbReference>
<evidence type="ECO:0000256" key="4">
    <source>
        <dbReference type="ARBA" id="ARBA00022801"/>
    </source>
</evidence>
<dbReference type="SUPFAM" id="SSF53613">
    <property type="entry name" value="Ribokinase-like"/>
    <property type="match status" value="1"/>
</dbReference>
<dbReference type="GO" id="GO:0005737">
    <property type="term" value="C:cytoplasm"/>
    <property type="evidence" value="ECO:0007669"/>
    <property type="project" value="TreeGrafter"/>
</dbReference>
<evidence type="ECO:0000256" key="5">
    <source>
        <dbReference type="ARBA" id="ARBA00023211"/>
    </source>
</evidence>
<dbReference type="SUPFAM" id="SSF110581">
    <property type="entry name" value="Indigoidine synthase A-like"/>
    <property type="match status" value="1"/>
</dbReference>
<evidence type="ECO:0000256" key="3">
    <source>
        <dbReference type="ARBA" id="ARBA00022777"/>
    </source>
</evidence>